<organism evidence="1 2">
    <name type="scientific">Trichonephila clavata</name>
    <name type="common">Joro spider</name>
    <name type="synonym">Nephila clavata</name>
    <dbReference type="NCBI Taxonomy" id="2740835"/>
    <lineage>
        <taxon>Eukaryota</taxon>
        <taxon>Metazoa</taxon>
        <taxon>Ecdysozoa</taxon>
        <taxon>Arthropoda</taxon>
        <taxon>Chelicerata</taxon>
        <taxon>Arachnida</taxon>
        <taxon>Araneae</taxon>
        <taxon>Araneomorphae</taxon>
        <taxon>Entelegynae</taxon>
        <taxon>Araneoidea</taxon>
        <taxon>Nephilidae</taxon>
        <taxon>Trichonephila</taxon>
    </lineage>
</organism>
<gene>
    <name evidence="1" type="ORF">TNCT_360121</name>
</gene>
<keyword evidence="2" id="KW-1185">Reference proteome</keyword>
<accession>A0A8X6LRF7</accession>
<dbReference type="AlphaFoldDB" id="A0A8X6LRF7"/>
<evidence type="ECO:0000313" key="1">
    <source>
        <dbReference type="EMBL" id="GFR17962.1"/>
    </source>
</evidence>
<comment type="caution">
    <text evidence="1">The sequence shown here is derived from an EMBL/GenBank/DDBJ whole genome shotgun (WGS) entry which is preliminary data.</text>
</comment>
<protein>
    <submittedName>
        <fullName evidence="1">Uncharacterized protein</fullName>
    </submittedName>
</protein>
<name>A0A8X6LRF7_TRICU</name>
<dbReference type="EMBL" id="BMAO01037472">
    <property type="protein sequence ID" value="GFR17962.1"/>
    <property type="molecule type" value="Genomic_DNA"/>
</dbReference>
<evidence type="ECO:0000313" key="2">
    <source>
        <dbReference type="Proteomes" id="UP000887116"/>
    </source>
</evidence>
<proteinExistence type="predicted"/>
<sequence length="73" mass="8369">MNAYASDSLEVWHIVGRVIKANNFEVDLILPGVYAYYFKFVVAAHFMNNSVFARNGVAYENKYARGNLSRNFD</sequence>
<reference evidence="1" key="1">
    <citation type="submission" date="2020-07" db="EMBL/GenBank/DDBJ databases">
        <title>Multicomponent nature underlies the extraordinary mechanical properties of spider dragline silk.</title>
        <authorList>
            <person name="Kono N."/>
            <person name="Nakamura H."/>
            <person name="Mori M."/>
            <person name="Yoshida Y."/>
            <person name="Ohtoshi R."/>
            <person name="Malay A.D."/>
            <person name="Moran D.A.P."/>
            <person name="Tomita M."/>
            <person name="Numata K."/>
            <person name="Arakawa K."/>
        </authorList>
    </citation>
    <scope>NUCLEOTIDE SEQUENCE</scope>
</reference>
<dbReference type="Proteomes" id="UP000887116">
    <property type="component" value="Unassembled WGS sequence"/>
</dbReference>